<organism evidence="3 4">
    <name type="scientific">Botryobasidium botryosum (strain FD-172 SS1)</name>
    <dbReference type="NCBI Taxonomy" id="930990"/>
    <lineage>
        <taxon>Eukaryota</taxon>
        <taxon>Fungi</taxon>
        <taxon>Dikarya</taxon>
        <taxon>Basidiomycota</taxon>
        <taxon>Agaricomycotina</taxon>
        <taxon>Agaricomycetes</taxon>
        <taxon>Cantharellales</taxon>
        <taxon>Botryobasidiaceae</taxon>
        <taxon>Botryobasidium</taxon>
    </lineage>
</organism>
<feature type="compositionally biased region" description="Polar residues" evidence="1">
    <location>
        <begin position="83"/>
        <end position="101"/>
    </location>
</feature>
<evidence type="ECO:0000313" key="3">
    <source>
        <dbReference type="EMBL" id="KDQ19621.1"/>
    </source>
</evidence>
<feature type="compositionally biased region" description="Acidic residues" evidence="1">
    <location>
        <begin position="127"/>
        <end position="142"/>
    </location>
</feature>
<feature type="compositionally biased region" description="Basic and acidic residues" evidence="1">
    <location>
        <begin position="190"/>
        <end position="201"/>
    </location>
</feature>
<feature type="compositionally biased region" description="Basic and acidic residues" evidence="1">
    <location>
        <begin position="1"/>
        <end position="10"/>
    </location>
</feature>
<name>A0A067N755_BOTB1</name>
<dbReference type="AlphaFoldDB" id="A0A067N755"/>
<feature type="compositionally biased region" description="Acidic residues" evidence="1">
    <location>
        <begin position="217"/>
        <end position="229"/>
    </location>
</feature>
<gene>
    <name evidence="3" type="ORF">BOTBODRAFT_444258</name>
</gene>
<dbReference type="InterPro" id="IPR045341">
    <property type="entry name" value="DUF6532"/>
</dbReference>
<dbReference type="InParanoid" id="A0A067N755"/>
<keyword evidence="4" id="KW-1185">Reference proteome</keyword>
<dbReference type="Pfam" id="PF20149">
    <property type="entry name" value="DUF6532"/>
    <property type="match status" value="1"/>
</dbReference>
<evidence type="ECO:0000313" key="4">
    <source>
        <dbReference type="Proteomes" id="UP000027195"/>
    </source>
</evidence>
<evidence type="ECO:0000256" key="1">
    <source>
        <dbReference type="SAM" id="MobiDB-lite"/>
    </source>
</evidence>
<protein>
    <recommendedName>
        <fullName evidence="2">DUF6532 domain-containing protein</fullName>
    </recommendedName>
</protein>
<feature type="compositionally biased region" description="Basic and acidic residues" evidence="1">
    <location>
        <begin position="110"/>
        <end position="126"/>
    </location>
</feature>
<evidence type="ECO:0000259" key="2">
    <source>
        <dbReference type="Pfam" id="PF20149"/>
    </source>
</evidence>
<feature type="domain" description="DUF6532" evidence="2">
    <location>
        <begin position="285"/>
        <end position="389"/>
    </location>
</feature>
<dbReference type="OrthoDB" id="3225557at2759"/>
<dbReference type="EMBL" id="KL198019">
    <property type="protein sequence ID" value="KDQ19621.1"/>
    <property type="molecule type" value="Genomic_DNA"/>
</dbReference>
<dbReference type="Proteomes" id="UP000027195">
    <property type="component" value="Unassembled WGS sequence"/>
</dbReference>
<reference evidence="4" key="1">
    <citation type="journal article" date="2014" name="Proc. Natl. Acad. Sci. U.S.A.">
        <title>Extensive sampling of basidiomycete genomes demonstrates inadequacy of the white-rot/brown-rot paradigm for wood decay fungi.</title>
        <authorList>
            <person name="Riley R."/>
            <person name="Salamov A.A."/>
            <person name="Brown D.W."/>
            <person name="Nagy L.G."/>
            <person name="Floudas D."/>
            <person name="Held B.W."/>
            <person name="Levasseur A."/>
            <person name="Lombard V."/>
            <person name="Morin E."/>
            <person name="Otillar R."/>
            <person name="Lindquist E.A."/>
            <person name="Sun H."/>
            <person name="LaButti K.M."/>
            <person name="Schmutz J."/>
            <person name="Jabbour D."/>
            <person name="Luo H."/>
            <person name="Baker S.E."/>
            <person name="Pisabarro A.G."/>
            <person name="Walton J.D."/>
            <person name="Blanchette R.A."/>
            <person name="Henrissat B."/>
            <person name="Martin F."/>
            <person name="Cullen D."/>
            <person name="Hibbett D.S."/>
            <person name="Grigoriev I.V."/>
        </authorList>
    </citation>
    <scope>NUCLEOTIDE SEQUENCE [LARGE SCALE GENOMIC DNA]</scope>
    <source>
        <strain evidence="4">FD-172 SS1</strain>
    </source>
</reference>
<sequence length="417" mass="46185">MPPKKDKESTPKTATVTRKRNPSSEEASQASTKKARNEAPPKNKKPRKMLPPTDAEIEDEFGDDMLISPVKATQDIQAEPIAQTDQVTTRGQKSKANSVKNSRLEPITHVAEDTLDSDRDSQRADLSDDYDEEDPADLDLELEIPQNIVAEKRPNKPVASRKGKVTPPIAVNKEPNNENAATKAKRKPSAKAEKAKAERPLYRQATHAEGSDKSSEPDNEMESEPDDGLVDPATFEGLTIHDVPTDKPAPAILVYPPSKGKWSLGAQHPVIREILSDSFRPVYVKYLANNGFPEAGERVRLIRGVLRYIASNFGLVAEKILNKIISSNEFAADLCYLPEARVSTFRSKVKTKAQQLVTAHFQIGRTHKDTRAVVAVLLREHNYILPSPRGCPRSAPDRIRAHSGRILFTTHILQAIN</sequence>
<dbReference type="HOGENOM" id="CLU_658873_0_0_1"/>
<proteinExistence type="predicted"/>
<accession>A0A067N755</accession>
<feature type="region of interest" description="Disordered" evidence="1">
    <location>
        <begin position="1"/>
        <end position="233"/>
    </location>
</feature>